<dbReference type="Pfam" id="PF05544">
    <property type="entry name" value="Pro_racemase"/>
    <property type="match status" value="1"/>
</dbReference>
<accession>A0A4P8YKG9</accession>
<dbReference type="Proteomes" id="UP000302163">
    <property type="component" value="Chromosome"/>
</dbReference>
<organism evidence="2 3">
    <name type="scientific">Jejubacter calystegiae</name>
    <dbReference type="NCBI Taxonomy" id="2579935"/>
    <lineage>
        <taxon>Bacteria</taxon>
        <taxon>Pseudomonadati</taxon>
        <taxon>Pseudomonadota</taxon>
        <taxon>Gammaproteobacteria</taxon>
        <taxon>Enterobacterales</taxon>
        <taxon>Enterobacteriaceae</taxon>
        <taxon>Jejubacter</taxon>
    </lineage>
</organism>
<dbReference type="PANTHER" id="PTHR33442">
    <property type="entry name" value="TRANS-3-HYDROXY-L-PROLINE DEHYDRATASE"/>
    <property type="match status" value="1"/>
</dbReference>
<dbReference type="EC" id="5.1.1.8" evidence="2"/>
<dbReference type="NCBIfam" id="NF010577">
    <property type="entry name" value="PRK13970.1"/>
    <property type="match status" value="1"/>
</dbReference>
<proteinExistence type="inferred from homology"/>
<dbReference type="FunFam" id="3.10.310.10:FF:000003">
    <property type="entry name" value="Proline racemase"/>
    <property type="match status" value="1"/>
</dbReference>
<dbReference type="GO" id="GO:0047580">
    <property type="term" value="F:4-hydroxyproline epimerase activity"/>
    <property type="evidence" value="ECO:0007669"/>
    <property type="project" value="UniProtKB-EC"/>
</dbReference>
<evidence type="ECO:0000313" key="2">
    <source>
        <dbReference type="EMBL" id="QCT20466.1"/>
    </source>
</evidence>
<dbReference type="OrthoDB" id="181267at2"/>
<sequence>MNNSPASLRIIDSHTGGEPTRLIVEGFPDPGPGTMAQLRDRFAEQFDHLRQATILEPRGSDVMVGALLCRPANPAATAGVIFFNNSGFLGMCGHGTIGLVASLAWLGRISPGQHLIETPVGDVRATLHDDGSVSVENVPAWRWRQGVRVATRYGDISGDIAWGGNWFFLINDHPLCIDTASLAALTDFATAVRQGLDQAQIRGADGGIIDHIELFGPDPEADSRSFVLCPGLAWDRSPCGTGTSAKLACLAEDGLLAPGQIWRQASVIGSQFSASYRRQGQHIVPTVRGTAWVCADTRLLFDERDPFRWGIRL</sequence>
<dbReference type="SFLD" id="SFLDS00028">
    <property type="entry name" value="Proline_Racemase"/>
    <property type="match status" value="1"/>
</dbReference>
<dbReference type="PANTHER" id="PTHR33442:SF1">
    <property type="entry name" value="TRANS-3-HYDROXY-L-PROLINE DEHYDRATASE"/>
    <property type="match status" value="1"/>
</dbReference>
<dbReference type="PIRSF" id="PIRSF029792">
    <property type="entry name" value="Pro_racemase"/>
    <property type="match status" value="1"/>
</dbReference>
<dbReference type="KEGG" id="izh:FEM41_12810"/>
<dbReference type="EMBL" id="CP040428">
    <property type="protein sequence ID" value="QCT20466.1"/>
    <property type="molecule type" value="Genomic_DNA"/>
</dbReference>
<dbReference type="InterPro" id="IPR008794">
    <property type="entry name" value="Pro_racemase_fam"/>
</dbReference>
<dbReference type="RefSeq" id="WP_138096341.1">
    <property type="nucleotide sequence ID" value="NZ_CP040428.1"/>
</dbReference>
<keyword evidence="2" id="KW-0413">Isomerase</keyword>
<evidence type="ECO:0000256" key="1">
    <source>
        <dbReference type="ARBA" id="ARBA00007529"/>
    </source>
</evidence>
<keyword evidence="3" id="KW-1185">Reference proteome</keyword>
<reference evidence="2 3" key="1">
    <citation type="submission" date="2019-05" db="EMBL/GenBank/DDBJ databases">
        <title>Complete genome sequence of Izhakiella calystegiae KSNA2, an endophyte isolated from beach morning glory (Calystegia soldanella).</title>
        <authorList>
            <person name="Jiang L."/>
            <person name="Jeong J.C."/>
            <person name="Kim C.Y."/>
            <person name="Kim D.H."/>
            <person name="Kim S.W."/>
            <person name="Lee j."/>
        </authorList>
    </citation>
    <scope>NUCLEOTIDE SEQUENCE [LARGE SCALE GENOMIC DNA]</scope>
    <source>
        <strain evidence="2 3">KSNA2</strain>
    </source>
</reference>
<dbReference type="SUPFAM" id="SSF54506">
    <property type="entry name" value="Diaminopimelate epimerase-like"/>
    <property type="match status" value="1"/>
</dbReference>
<gene>
    <name evidence="2" type="ORF">FEM41_12810</name>
</gene>
<evidence type="ECO:0000313" key="3">
    <source>
        <dbReference type="Proteomes" id="UP000302163"/>
    </source>
</evidence>
<dbReference type="AlphaFoldDB" id="A0A4P8YKG9"/>
<name>A0A4P8YKG9_9ENTR</name>
<dbReference type="Gene3D" id="3.10.310.10">
    <property type="entry name" value="Diaminopimelate Epimerase, Chain A, domain 1"/>
    <property type="match status" value="2"/>
</dbReference>
<protein>
    <submittedName>
        <fullName evidence="2">4-hydroxyproline epimerase</fullName>
        <ecNumber evidence="2">5.1.1.8</ecNumber>
    </submittedName>
</protein>
<comment type="similarity">
    <text evidence="1">Belongs to the proline racemase family.</text>
</comment>